<feature type="domain" description="Secretion system C-terminal sorting" evidence="1">
    <location>
        <begin position="665"/>
        <end position="740"/>
    </location>
</feature>
<gene>
    <name evidence="2" type="ORF">SDC9_68705</name>
</gene>
<name>A0A644Y805_9ZZZZ</name>
<organism evidence="2">
    <name type="scientific">bioreactor metagenome</name>
    <dbReference type="NCBI Taxonomy" id="1076179"/>
    <lineage>
        <taxon>unclassified sequences</taxon>
        <taxon>metagenomes</taxon>
        <taxon>ecological metagenomes</taxon>
    </lineage>
</organism>
<sequence>MPGLYTVKVTCGGCANTSAPATVVVQSNDFTLNVNQPATTGLSAGDYVWSGNTSNNWHVASNWIVYNGSGVFGVASVIPDSTKNVFIRAYSGCASNLCNILSGNTGKCRNITIESSLTMNSVCYLEVARNWTNTIGTFNPGNGTVIFNGQKNVIGTIYTGGDAAGKQFYNVEIKSASNTSAGSNDGNKVNLEGNIRINNNFVLTSGYQFNVNSGSLMSVGGNFTHNVCEFNRGLGAVTLTGASKVIDGSAATYFRILNVTGSYTLNATHMYLWSNPAGDYGDLNIIAGGSLNASSNTIHIDGSWTNNGTFTAGTSTVIFEQGFDQYVKSGGSAFYNLTMNKSATPPYVTLTDPAWITNYGNFILGVVNYSGTGSLTFNDNATSNGGATNSFVDGPVIKKGNENFLFPVGDVTAIVPWQPHVWAPLNINNASGTATDQFTCQYYFVAAPNNYNAWNICNYGIDLHHVSGVEYWNLDRNAGTSVPWVTLYYKNATRSGIQNPTGLVVAHWENCPASGTTRWVSKGGTHITDVAGVAGHVTNTIAFPNFSPVTFGTIQNNNTLPVSLISYEGHCLADEVVLQWSTASETNNAQFVVERSIDAVNWQVLGSVAGAGNSNVVMNYSFTDPAPMSGVNYYRLSQTDFSGKRDTIGVVEASCGQMNASVSYFPNPFTSEITVQMNNLTTGKAVLTIFDAIGQKVYSRQLSSDDIERRSVTVDLNNLSPGVYTVEFRSDDFFSTDKIVRE</sequence>
<dbReference type="EMBL" id="VSSQ01003768">
    <property type="protein sequence ID" value="MPM22254.1"/>
    <property type="molecule type" value="Genomic_DNA"/>
</dbReference>
<dbReference type="NCBIfam" id="TIGR04183">
    <property type="entry name" value="Por_Secre_tail"/>
    <property type="match status" value="1"/>
</dbReference>
<dbReference type="AlphaFoldDB" id="A0A644Y805"/>
<proteinExistence type="predicted"/>
<protein>
    <recommendedName>
        <fullName evidence="1">Secretion system C-terminal sorting domain-containing protein</fullName>
    </recommendedName>
</protein>
<evidence type="ECO:0000313" key="2">
    <source>
        <dbReference type="EMBL" id="MPM22254.1"/>
    </source>
</evidence>
<comment type="caution">
    <text evidence="2">The sequence shown here is derived from an EMBL/GenBank/DDBJ whole genome shotgun (WGS) entry which is preliminary data.</text>
</comment>
<dbReference type="Pfam" id="PF18962">
    <property type="entry name" value="Por_Secre_tail"/>
    <property type="match status" value="1"/>
</dbReference>
<reference evidence="2" key="1">
    <citation type="submission" date="2019-08" db="EMBL/GenBank/DDBJ databases">
        <authorList>
            <person name="Kucharzyk K."/>
            <person name="Murdoch R.W."/>
            <person name="Higgins S."/>
            <person name="Loffler F."/>
        </authorList>
    </citation>
    <scope>NUCLEOTIDE SEQUENCE</scope>
</reference>
<dbReference type="InterPro" id="IPR026444">
    <property type="entry name" value="Secre_tail"/>
</dbReference>
<evidence type="ECO:0000259" key="1">
    <source>
        <dbReference type="Pfam" id="PF18962"/>
    </source>
</evidence>
<accession>A0A644Y805</accession>